<evidence type="ECO:0000313" key="11">
    <source>
        <dbReference type="Proteomes" id="UP000565715"/>
    </source>
</evidence>
<feature type="transmembrane region" description="Helical" evidence="9">
    <location>
        <begin position="60"/>
        <end position="83"/>
    </location>
</feature>
<dbReference type="AlphaFoldDB" id="A0A846XBI3"/>
<dbReference type="GO" id="GO:0022857">
    <property type="term" value="F:transmembrane transporter activity"/>
    <property type="evidence" value="ECO:0007669"/>
    <property type="project" value="InterPro"/>
</dbReference>
<protein>
    <submittedName>
        <fullName evidence="10">Branched-chain amino acid ABC transporter permease</fullName>
    </submittedName>
</protein>
<accession>A0A846XBI3</accession>
<feature type="transmembrane region" description="Helical" evidence="9">
    <location>
        <begin position="266"/>
        <end position="285"/>
    </location>
</feature>
<evidence type="ECO:0000256" key="3">
    <source>
        <dbReference type="ARBA" id="ARBA00022475"/>
    </source>
</evidence>
<reference evidence="10 11" key="1">
    <citation type="submission" date="2020-04" db="EMBL/GenBank/DDBJ databases">
        <title>MicrobeNet Type strains.</title>
        <authorList>
            <person name="Nicholson A.C."/>
        </authorList>
    </citation>
    <scope>NUCLEOTIDE SEQUENCE [LARGE SCALE GENOMIC DNA]</scope>
    <source>
        <strain evidence="10 11">DSM 45078</strain>
    </source>
</reference>
<comment type="caution">
    <text evidence="10">The sequence shown here is derived from an EMBL/GenBank/DDBJ whole genome shotgun (WGS) entry which is preliminary data.</text>
</comment>
<feature type="transmembrane region" description="Helical" evidence="9">
    <location>
        <begin position="95"/>
        <end position="117"/>
    </location>
</feature>
<evidence type="ECO:0000256" key="8">
    <source>
        <dbReference type="ARBA" id="ARBA00037998"/>
    </source>
</evidence>
<feature type="transmembrane region" description="Helical" evidence="9">
    <location>
        <begin position="137"/>
        <end position="161"/>
    </location>
</feature>
<proteinExistence type="inferred from homology"/>
<keyword evidence="3" id="KW-1003">Cell membrane</keyword>
<evidence type="ECO:0000256" key="1">
    <source>
        <dbReference type="ARBA" id="ARBA00004651"/>
    </source>
</evidence>
<keyword evidence="11" id="KW-1185">Reference proteome</keyword>
<organism evidence="10 11">
    <name type="scientific">Nocardia speluncae</name>
    <dbReference type="NCBI Taxonomy" id="419477"/>
    <lineage>
        <taxon>Bacteria</taxon>
        <taxon>Bacillati</taxon>
        <taxon>Actinomycetota</taxon>
        <taxon>Actinomycetes</taxon>
        <taxon>Mycobacteriales</taxon>
        <taxon>Nocardiaceae</taxon>
        <taxon>Nocardia</taxon>
    </lineage>
</organism>
<keyword evidence="6 9" id="KW-1133">Transmembrane helix</keyword>
<keyword evidence="5" id="KW-0029">Amino-acid transport</keyword>
<comment type="subcellular location">
    <subcellularLocation>
        <location evidence="1">Cell membrane</location>
        <topology evidence="1">Multi-pass membrane protein</topology>
    </subcellularLocation>
</comment>
<evidence type="ECO:0000256" key="9">
    <source>
        <dbReference type="SAM" id="Phobius"/>
    </source>
</evidence>
<dbReference type="Pfam" id="PF02653">
    <property type="entry name" value="BPD_transp_2"/>
    <property type="match status" value="1"/>
</dbReference>
<dbReference type="GO" id="GO:0006865">
    <property type="term" value="P:amino acid transport"/>
    <property type="evidence" value="ECO:0007669"/>
    <property type="project" value="UniProtKB-KW"/>
</dbReference>
<dbReference type="InterPro" id="IPR052157">
    <property type="entry name" value="BCAA_transport_permease"/>
</dbReference>
<evidence type="ECO:0000256" key="2">
    <source>
        <dbReference type="ARBA" id="ARBA00022448"/>
    </source>
</evidence>
<dbReference type="Proteomes" id="UP000565715">
    <property type="component" value="Unassembled WGS sequence"/>
</dbReference>
<evidence type="ECO:0000256" key="6">
    <source>
        <dbReference type="ARBA" id="ARBA00022989"/>
    </source>
</evidence>
<keyword evidence="2" id="KW-0813">Transport</keyword>
<gene>
    <name evidence="10" type="ORF">HGA13_02790</name>
</gene>
<evidence type="ECO:0000256" key="4">
    <source>
        <dbReference type="ARBA" id="ARBA00022692"/>
    </source>
</evidence>
<dbReference type="GO" id="GO:0005886">
    <property type="term" value="C:plasma membrane"/>
    <property type="evidence" value="ECO:0007669"/>
    <property type="project" value="UniProtKB-SubCell"/>
</dbReference>
<evidence type="ECO:0000313" key="10">
    <source>
        <dbReference type="EMBL" id="NKY32003.1"/>
    </source>
</evidence>
<evidence type="ECO:0000256" key="7">
    <source>
        <dbReference type="ARBA" id="ARBA00023136"/>
    </source>
</evidence>
<dbReference type="PANTHER" id="PTHR11795">
    <property type="entry name" value="BRANCHED-CHAIN AMINO ACID TRANSPORT SYSTEM PERMEASE PROTEIN LIVH"/>
    <property type="match status" value="1"/>
</dbReference>
<feature type="transmembrane region" description="Helical" evidence="9">
    <location>
        <begin position="6"/>
        <end position="28"/>
    </location>
</feature>
<comment type="similarity">
    <text evidence="8">Belongs to the binding-protein-dependent transport system permease family. LivHM subfamily.</text>
</comment>
<keyword evidence="4 9" id="KW-0812">Transmembrane</keyword>
<dbReference type="CDD" id="cd06582">
    <property type="entry name" value="TM_PBP1_LivH_like"/>
    <property type="match status" value="1"/>
</dbReference>
<dbReference type="RefSeq" id="WP_068036092.1">
    <property type="nucleotide sequence ID" value="NZ_JAAXOO010000001.1"/>
</dbReference>
<dbReference type="InterPro" id="IPR001851">
    <property type="entry name" value="ABC_transp_permease"/>
</dbReference>
<name>A0A846XBI3_9NOCA</name>
<evidence type="ECO:0000256" key="5">
    <source>
        <dbReference type="ARBA" id="ARBA00022970"/>
    </source>
</evidence>
<sequence length="291" mass="29979">MSDPQLWLAAIEIGCFFALVALSIYLVVVGASFFNFAAGPYAMAAALLAGYAAAHWGVPVLLGAVLGIAVAVGISLITEIVVVRPVQRRSGGAELPALVAVTATLFAIQQLAGTVFGRTPVPVPNLLGLPDFRIGSVGVQGTTATIILVTAVALAATVLWLRATATGQLLRAVGDNHDAARMIGVNVNRVRLWAFGLSGAIAGIAGIIFAAKSGAQFTSGLSWTLTGFLALVVGGTGKPWAPLIGGLALGWVQVFGSFYFGATGSSIAIFLVALVFFAFRPEGLFQRKVRV</sequence>
<keyword evidence="7 9" id="KW-0472">Membrane</keyword>
<dbReference type="PANTHER" id="PTHR11795:SF445">
    <property type="entry name" value="AMINO ACID ABC TRANSPORTER PERMEASE PROTEIN"/>
    <property type="match status" value="1"/>
</dbReference>
<dbReference type="EMBL" id="JAAXOO010000001">
    <property type="protein sequence ID" value="NKY32003.1"/>
    <property type="molecule type" value="Genomic_DNA"/>
</dbReference>
<feature type="transmembrane region" description="Helical" evidence="9">
    <location>
        <begin position="190"/>
        <end position="211"/>
    </location>
</feature>
<feature type="transmembrane region" description="Helical" evidence="9">
    <location>
        <begin position="33"/>
        <end position="54"/>
    </location>
</feature>